<keyword evidence="3" id="KW-0677">Repeat</keyword>
<dbReference type="InterPro" id="IPR041118">
    <property type="entry name" value="Rx_N"/>
</dbReference>
<dbReference type="Proteomes" id="UP001497457">
    <property type="component" value="Chromosome 21rd"/>
</dbReference>
<dbReference type="PANTHER" id="PTHR23155">
    <property type="entry name" value="DISEASE RESISTANCE PROTEIN RP"/>
    <property type="match status" value="1"/>
</dbReference>
<dbReference type="AlphaFoldDB" id="A0ABC9APD8"/>
<evidence type="ECO:0000259" key="7">
    <source>
        <dbReference type="Pfam" id="PF00931"/>
    </source>
</evidence>
<dbReference type="CDD" id="cd14798">
    <property type="entry name" value="RX-CC_like"/>
    <property type="match status" value="1"/>
</dbReference>
<protein>
    <submittedName>
        <fullName evidence="10">Uncharacterized protein</fullName>
    </submittedName>
</protein>
<feature type="domain" description="Disease resistance R13L4/SHOC-2-like LRR" evidence="9">
    <location>
        <begin position="771"/>
        <end position="872"/>
    </location>
</feature>
<dbReference type="GO" id="GO:0006952">
    <property type="term" value="P:defense response"/>
    <property type="evidence" value="ECO:0007669"/>
    <property type="project" value="UniProtKB-KW"/>
</dbReference>
<reference evidence="11" key="1">
    <citation type="submission" date="2024-06" db="EMBL/GenBank/DDBJ databases">
        <authorList>
            <person name="Ryan C."/>
        </authorList>
    </citation>
    <scope>NUCLEOTIDE SEQUENCE [LARGE SCALE GENOMIC DNA]</scope>
</reference>
<dbReference type="Pfam" id="PF18052">
    <property type="entry name" value="Rx_N"/>
    <property type="match status" value="1"/>
</dbReference>
<keyword evidence="5" id="KW-0611">Plant defense</keyword>
<evidence type="ECO:0000256" key="5">
    <source>
        <dbReference type="ARBA" id="ARBA00022821"/>
    </source>
</evidence>
<dbReference type="Pfam" id="PF00931">
    <property type="entry name" value="NB-ARC"/>
    <property type="match status" value="2"/>
</dbReference>
<dbReference type="Gene3D" id="3.80.10.10">
    <property type="entry name" value="Ribonuclease Inhibitor"/>
    <property type="match status" value="1"/>
</dbReference>
<dbReference type="SUPFAM" id="SSF52540">
    <property type="entry name" value="P-loop containing nucleoside triphosphate hydrolases"/>
    <property type="match status" value="2"/>
</dbReference>
<evidence type="ECO:0000313" key="11">
    <source>
        <dbReference type="Proteomes" id="UP001497457"/>
    </source>
</evidence>
<sequence length="1156" mass="131116">MADFAIGISKKAVEALANKVKSAIKEEAELWQTVQRDMVFIADEFEMMQSFLNTADKERIKNSVVKTWVRQVHDLSYEAEDCIDFILHLNSTKQTWWLRLLPSCNCMSIEPVLPLDKAVAEIKLLKARVEDVSQRNMRYNLINDSGSKPVMELQQTAAASTRKLDILIQANDAAKKQSNFLDLARLIAIENKGLQVISVCGTGGDLGTISITKEAYDNPEVCQNFGSRAWVKLTHPFDHHEFMRSLWTQFHERAIIDADVLKRMEATQSAALIKEFVGQVKSKKYLLVLEDLSNMAEWLAVRMYLPDMMKGSRIIVLTRLLEIASSCVGHPYHVLELKHYSNNHSVCAFFNKVLQHHQLGSRDGRALLRREATSTVKRVRLTGRSWEALKLEALILDHDVVSVWGMAGVGKSALLRSVYQDCVDQEWFDVYGWVNVSNTFNLMSFCQSMVLNIYSEYTVSDTVDQCRYLLGRYKCLLVIDGLQSTEDWDQINTNLICGTSRCCVVVITTEESVAKHAATSHDALLKVIGLAEDDAALNLFTEVLHREAGNKVNVDMIQDANKLLAKCGGLPKVIVALATYLAHLQTGQRGTRAGWSRLHGNFMHELETNIKFSSLRSLFSHMHSSYHTRPLLVKKCILYLSIFSHEKSIIRRRRLVRRWMAEGYSKGTSSSSLEDDAEKLVAKLADVGVIWGPQTTTGASNLKIMYYQINCLFLDYIISQKLEDSIFLPLEVTILQDKCRPSTGHIGQHLAIRSSWETDKYVYDSFDFSRLRSLTVSGRWQSFFITEKMRVLRVLDLEGTSGVKVDDIKQIGDLLPRLKFLSLRGCKEVSRLPDSLGDLRQLQTLDIRGTSIITLPRSISKLKKLQYIRVGAAIPLMHEDYYMAVEERPRSSNNPEFKWRSRGLVSSCNGVKVPRGIVRHLEDLQTLGTVNINAQCGEYVLFDIIFLHQLKKLQLSGINQKNSRLLYRALRRSSHLESLTLQFEETNNLVRWGRVFFPNKLQSLKLYGNVDDLLAEEVSGLPNLTKLSLEMTILFATKVMMALGSLQSLHTLRLGVMNGQHSELQFSSVLKLQVLEIACKSSLHVKFNKETMSKLEQLKVHCSDGSTMKFYGLQNLISLKQVDLLGSSSVTFEEELRQQLAEHPKKPALKLYKRSA</sequence>
<evidence type="ECO:0000256" key="2">
    <source>
        <dbReference type="ARBA" id="ARBA00022614"/>
    </source>
</evidence>
<name>A0ABC9APD8_9POAL</name>
<feature type="domain" description="Disease resistance N-terminal" evidence="8">
    <location>
        <begin position="12"/>
        <end position="92"/>
    </location>
</feature>
<dbReference type="InterPro" id="IPR038005">
    <property type="entry name" value="RX-like_CC"/>
</dbReference>
<evidence type="ECO:0000256" key="3">
    <source>
        <dbReference type="ARBA" id="ARBA00022737"/>
    </source>
</evidence>
<keyword evidence="11" id="KW-1185">Reference proteome</keyword>
<reference evidence="10 11" key="2">
    <citation type="submission" date="2024-10" db="EMBL/GenBank/DDBJ databases">
        <authorList>
            <person name="Ryan C."/>
        </authorList>
    </citation>
    <scope>NUCLEOTIDE SEQUENCE [LARGE SCALE GENOMIC DNA]</scope>
</reference>
<dbReference type="Gene3D" id="1.20.5.4130">
    <property type="match status" value="1"/>
</dbReference>
<gene>
    <name evidence="10" type="ORF">URODEC1_LOCUS56216</name>
</gene>
<dbReference type="GO" id="GO:0000166">
    <property type="term" value="F:nucleotide binding"/>
    <property type="evidence" value="ECO:0007669"/>
    <property type="project" value="UniProtKB-KW"/>
</dbReference>
<keyword evidence="4" id="KW-0547">Nucleotide-binding</keyword>
<evidence type="ECO:0000313" key="10">
    <source>
        <dbReference type="EMBL" id="CAL4981609.1"/>
    </source>
</evidence>
<keyword evidence="6" id="KW-0175">Coiled coil</keyword>
<dbReference type="InterPro" id="IPR055414">
    <property type="entry name" value="LRR_R13L4/SHOC2-like"/>
</dbReference>
<dbReference type="SUPFAM" id="SSF52047">
    <property type="entry name" value="RNI-like"/>
    <property type="match status" value="1"/>
</dbReference>
<accession>A0ABC9APD8</accession>
<dbReference type="InterPro" id="IPR032675">
    <property type="entry name" value="LRR_dom_sf"/>
</dbReference>
<evidence type="ECO:0000259" key="9">
    <source>
        <dbReference type="Pfam" id="PF23598"/>
    </source>
</evidence>
<dbReference type="PANTHER" id="PTHR23155:SF1135">
    <property type="entry name" value="OS08G0246300 PROTEIN"/>
    <property type="match status" value="1"/>
</dbReference>
<dbReference type="Gene3D" id="3.40.50.300">
    <property type="entry name" value="P-loop containing nucleotide triphosphate hydrolases"/>
    <property type="match status" value="2"/>
</dbReference>
<dbReference type="InterPro" id="IPR002182">
    <property type="entry name" value="NB-ARC"/>
</dbReference>
<feature type="domain" description="NB-ARC" evidence="7">
    <location>
        <begin position="397"/>
        <end position="543"/>
    </location>
</feature>
<dbReference type="PRINTS" id="PR00364">
    <property type="entry name" value="DISEASERSIST"/>
</dbReference>
<dbReference type="Pfam" id="PF23598">
    <property type="entry name" value="LRR_14"/>
    <property type="match status" value="2"/>
</dbReference>
<dbReference type="GO" id="GO:0051707">
    <property type="term" value="P:response to other organism"/>
    <property type="evidence" value="ECO:0007669"/>
    <property type="project" value="UniProtKB-ARBA"/>
</dbReference>
<organism evidence="10 11">
    <name type="scientific">Urochloa decumbens</name>
    <dbReference type="NCBI Taxonomy" id="240449"/>
    <lineage>
        <taxon>Eukaryota</taxon>
        <taxon>Viridiplantae</taxon>
        <taxon>Streptophyta</taxon>
        <taxon>Embryophyta</taxon>
        <taxon>Tracheophyta</taxon>
        <taxon>Spermatophyta</taxon>
        <taxon>Magnoliopsida</taxon>
        <taxon>Liliopsida</taxon>
        <taxon>Poales</taxon>
        <taxon>Poaceae</taxon>
        <taxon>PACMAD clade</taxon>
        <taxon>Panicoideae</taxon>
        <taxon>Panicodae</taxon>
        <taxon>Paniceae</taxon>
        <taxon>Melinidinae</taxon>
        <taxon>Urochloa</taxon>
    </lineage>
</organism>
<evidence type="ECO:0000259" key="8">
    <source>
        <dbReference type="Pfam" id="PF18052"/>
    </source>
</evidence>
<dbReference type="InterPro" id="IPR027417">
    <property type="entry name" value="P-loop_NTPase"/>
</dbReference>
<evidence type="ECO:0000256" key="1">
    <source>
        <dbReference type="ARBA" id="ARBA00008894"/>
    </source>
</evidence>
<evidence type="ECO:0000256" key="6">
    <source>
        <dbReference type="ARBA" id="ARBA00023054"/>
    </source>
</evidence>
<dbReference type="EMBL" id="OZ075131">
    <property type="protein sequence ID" value="CAL4981609.1"/>
    <property type="molecule type" value="Genomic_DNA"/>
</dbReference>
<proteinExistence type="inferred from homology"/>
<feature type="domain" description="Disease resistance R13L4/SHOC-2-like LRR" evidence="9">
    <location>
        <begin position="909"/>
        <end position="1149"/>
    </location>
</feature>
<comment type="similarity">
    <text evidence="1">Belongs to the disease resistance NB-LRR family.</text>
</comment>
<evidence type="ECO:0000256" key="4">
    <source>
        <dbReference type="ARBA" id="ARBA00022741"/>
    </source>
</evidence>
<dbReference type="InterPro" id="IPR044974">
    <property type="entry name" value="Disease_R_plants"/>
</dbReference>
<feature type="domain" description="NB-ARC" evidence="7">
    <location>
        <begin position="190"/>
        <end position="356"/>
    </location>
</feature>
<keyword evidence="2" id="KW-0433">Leucine-rich repeat</keyword>